<gene>
    <name evidence="2" type="ORF">PAALTS15_12232</name>
</gene>
<protein>
    <submittedName>
        <fullName evidence="2">Uncharacterized protein</fullName>
    </submittedName>
</protein>
<proteinExistence type="predicted"/>
<name>S9TXH4_PAEAL</name>
<dbReference type="EMBL" id="ATMT01000049">
    <property type="protein sequence ID" value="EPY06921.1"/>
    <property type="molecule type" value="Genomic_DNA"/>
</dbReference>
<organism evidence="2 3">
    <name type="scientific">Paenibacillus alvei TS-15</name>
    <dbReference type="NCBI Taxonomy" id="1117108"/>
    <lineage>
        <taxon>Bacteria</taxon>
        <taxon>Bacillati</taxon>
        <taxon>Bacillota</taxon>
        <taxon>Bacilli</taxon>
        <taxon>Bacillales</taxon>
        <taxon>Paenibacillaceae</taxon>
        <taxon>Paenibacillus</taxon>
    </lineage>
</organism>
<dbReference type="Proteomes" id="UP000015344">
    <property type="component" value="Unassembled WGS sequence"/>
</dbReference>
<evidence type="ECO:0000256" key="1">
    <source>
        <dbReference type="SAM" id="Phobius"/>
    </source>
</evidence>
<sequence>MDTRSIVYLISIVLSVHFYPAYTLPFNAIISMLNHTVRSMTFLQNEIMKRILSLSIFEAPTA</sequence>
<comment type="caution">
    <text evidence="2">The sequence shown here is derived from an EMBL/GenBank/DDBJ whole genome shotgun (WGS) entry which is preliminary data.</text>
</comment>
<keyword evidence="1" id="KW-0472">Membrane</keyword>
<feature type="transmembrane region" description="Helical" evidence="1">
    <location>
        <begin position="6"/>
        <end position="30"/>
    </location>
</feature>
<dbReference type="AlphaFoldDB" id="S9TXH4"/>
<reference evidence="2 3" key="1">
    <citation type="submission" date="2013-05" db="EMBL/GenBank/DDBJ databases">
        <authorList>
            <person name="Strain E.A."/>
            <person name="Brown E."/>
            <person name="Allard M.W."/>
            <person name="Luo Y.L."/>
        </authorList>
    </citation>
    <scope>NUCLEOTIDE SEQUENCE [LARGE SCALE GENOMIC DNA]</scope>
    <source>
        <strain evidence="2 3">TS-15</strain>
    </source>
</reference>
<keyword evidence="1" id="KW-0812">Transmembrane</keyword>
<keyword evidence="1" id="KW-1133">Transmembrane helix</keyword>
<evidence type="ECO:0000313" key="3">
    <source>
        <dbReference type="Proteomes" id="UP000015344"/>
    </source>
</evidence>
<accession>S9TXH4</accession>
<evidence type="ECO:0000313" key="2">
    <source>
        <dbReference type="EMBL" id="EPY06921.1"/>
    </source>
</evidence>